<comment type="caution">
    <text evidence="8">The sequence shown here is derived from an EMBL/GenBank/DDBJ whole genome shotgun (WGS) entry which is preliminary data.</text>
</comment>
<dbReference type="EMBL" id="JAUSTT010000010">
    <property type="protein sequence ID" value="MDQ0176076.1"/>
    <property type="molecule type" value="Genomic_DNA"/>
</dbReference>
<dbReference type="EC" id="3.5.3.9" evidence="8"/>
<dbReference type="Gene3D" id="3.40.630.10">
    <property type="entry name" value="Zn peptidases"/>
    <property type="match status" value="1"/>
</dbReference>
<reference evidence="8 9" key="1">
    <citation type="submission" date="2023-07" db="EMBL/GenBank/DDBJ databases">
        <title>Genomic Encyclopedia of Type Strains, Phase IV (KMG-IV): sequencing the most valuable type-strain genomes for metagenomic binning, comparative biology and taxonomic classification.</title>
        <authorList>
            <person name="Goeker M."/>
        </authorList>
    </citation>
    <scope>NUCLEOTIDE SEQUENCE [LARGE SCALE GENOMIC DNA]</scope>
    <source>
        <strain evidence="8 9">DSM 23837</strain>
    </source>
</reference>
<organism evidence="8 9">
    <name type="scientific">Bacillus chungangensis</name>
    <dbReference type="NCBI Taxonomy" id="587633"/>
    <lineage>
        <taxon>Bacteria</taxon>
        <taxon>Bacillati</taxon>
        <taxon>Bacillota</taxon>
        <taxon>Bacilli</taxon>
        <taxon>Bacillales</taxon>
        <taxon>Bacillaceae</taxon>
        <taxon>Bacillus</taxon>
    </lineage>
</organism>
<dbReference type="Gene3D" id="3.30.70.360">
    <property type="match status" value="1"/>
</dbReference>
<dbReference type="PIRSF" id="PIRSF001235">
    <property type="entry name" value="Amidase_carbamoylase"/>
    <property type="match status" value="1"/>
</dbReference>
<dbReference type="SUPFAM" id="SSF53187">
    <property type="entry name" value="Zn-dependent exopeptidases"/>
    <property type="match status" value="1"/>
</dbReference>
<dbReference type="NCBIfam" id="NF006771">
    <property type="entry name" value="PRK09290.1-5"/>
    <property type="match status" value="1"/>
</dbReference>
<evidence type="ECO:0000259" key="7">
    <source>
        <dbReference type="Pfam" id="PF07687"/>
    </source>
</evidence>
<proteinExistence type="inferred from homology"/>
<comment type="cofactor">
    <cofactor evidence="1">
        <name>Mn(2+)</name>
        <dbReference type="ChEBI" id="CHEBI:29035"/>
    </cofactor>
</comment>
<evidence type="ECO:0000256" key="3">
    <source>
        <dbReference type="ARBA" id="ARBA00011738"/>
    </source>
</evidence>
<dbReference type="PANTHER" id="PTHR32494:SF19">
    <property type="entry name" value="ALLANTOATE DEIMINASE-RELATED"/>
    <property type="match status" value="1"/>
</dbReference>
<evidence type="ECO:0000256" key="2">
    <source>
        <dbReference type="ARBA" id="ARBA00006153"/>
    </source>
</evidence>
<evidence type="ECO:0000313" key="9">
    <source>
        <dbReference type="Proteomes" id="UP001223586"/>
    </source>
</evidence>
<sequence>MGKPIQIVNSHRIAERIYKLSTCSEPTIGVTRLSFTNEFQLAQKMVEKWMLEAGMTVRRDNLNNLIGRYEGKNSHSPVLMIGSHLDTVIEGGKYDGMLGIVAGIEVIAILFENGIILENPIEVVAFCDEEGVRFHSTFLGSKAIAGTLTERDLEATDEQGITVAAAIKQLGLNPLEYQEAAKEPKDVFGYIELHIEQGPILEKEGIACGIATGIAGLSRYSFKVEGFAGHAGTVPAALRKDALVGAAEIILAIEKLVKNHAPLVATVGKLSVKPGSSNVIPGEVLGTIDIRDTNQYRIKEVIQAIFQTCEEICTRRGLTYHVEKVMEAPPVYCCEEISAAIESAIQENGMRPIHLVSGAGHDAMAMADVTKIGMIFVRCEKGISHHPDEHVILDDLGIGAQVLLDTVLKISNYHTTVKERF</sequence>
<dbReference type="NCBIfam" id="TIGR01879">
    <property type="entry name" value="hydantase"/>
    <property type="match status" value="1"/>
</dbReference>
<dbReference type="PANTHER" id="PTHR32494">
    <property type="entry name" value="ALLANTOATE DEIMINASE-RELATED"/>
    <property type="match status" value="1"/>
</dbReference>
<dbReference type="Pfam" id="PF01546">
    <property type="entry name" value="Peptidase_M20"/>
    <property type="match status" value="1"/>
</dbReference>
<name>A0ABT9WRZ7_9BACI</name>
<dbReference type="PROSITE" id="PS00758">
    <property type="entry name" value="ARGE_DAPE_CPG2_1"/>
    <property type="match status" value="1"/>
</dbReference>
<dbReference type="InterPro" id="IPR010158">
    <property type="entry name" value="Amidase_Cbmase"/>
</dbReference>
<dbReference type="CDD" id="cd03884">
    <property type="entry name" value="M20_bAS"/>
    <property type="match status" value="1"/>
</dbReference>
<keyword evidence="9" id="KW-1185">Reference proteome</keyword>
<comment type="similarity">
    <text evidence="2">Belongs to the peptidase M20 family.</text>
</comment>
<comment type="subunit">
    <text evidence="3">Homodimer.</text>
</comment>
<protein>
    <submittedName>
        <fullName evidence="8">Allantoate deiminase</fullName>
        <ecNumber evidence="8">3.5.3.9</ecNumber>
    </submittedName>
</protein>
<feature type="domain" description="Peptidase M20 dimerisation" evidence="7">
    <location>
        <begin position="213"/>
        <end position="312"/>
    </location>
</feature>
<dbReference type="InterPro" id="IPR036264">
    <property type="entry name" value="Bact_exopeptidase_dim_dom"/>
</dbReference>
<keyword evidence="4" id="KW-0479">Metal-binding</keyword>
<keyword evidence="6" id="KW-0464">Manganese</keyword>
<accession>A0ABT9WRZ7</accession>
<evidence type="ECO:0000313" key="8">
    <source>
        <dbReference type="EMBL" id="MDQ0176076.1"/>
    </source>
</evidence>
<dbReference type="SUPFAM" id="SSF55031">
    <property type="entry name" value="Bacterial exopeptidase dimerisation domain"/>
    <property type="match status" value="1"/>
</dbReference>
<dbReference type="InterPro" id="IPR002933">
    <property type="entry name" value="Peptidase_M20"/>
</dbReference>
<dbReference type="Pfam" id="PF07687">
    <property type="entry name" value="M20_dimer"/>
    <property type="match status" value="1"/>
</dbReference>
<evidence type="ECO:0000256" key="1">
    <source>
        <dbReference type="ARBA" id="ARBA00001936"/>
    </source>
</evidence>
<gene>
    <name evidence="8" type="ORF">J2S08_001912</name>
</gene>
<dbReference type="InterPro" id="IPR011650">
    <property type="entry name" value="Peptidase_M20_dimer"/>
</dbReference>
<evidence type="ECO:0000256" key="5">
    <source>
        <dbReference type="ARBA" id="ARBA00022801"/>
    </source>
</evidence>
<dbReference type="GO" id="GO:0047652">
    <property type="term" value="F:allantoate deiminase activity"/>
    <property type="evidence" value="ECO:0007669"/>
    <property type="project" value="UniProtKB-EC"/>
</dbReference>
<dbReference type="InterPro" id="IPR001261">
    <property type="entry name" value="ArgE/DapE_CS"/>
</dbReference>
<evidence type="ECO:0000256" key="6">
    <source>
        <dbReference type="ARBA" id="ARBA00023211"/>
    </source>
</evidence>
<dbReference type="NCBIfam" id="NF006775">
    <property type="entry name" value="PRK09290.2-5"/>
    <property type="match status" value="1"/>
</dbReference>
<dbReference type="Proteomes" id="UP001223586">
    <property type="component" value="Unassembled WGS sequence"/>
</dbReference>
<keyword evidence="5 8" id="KW-0378">Hydrolase</keyword>
<evidence type="ECO:0000256" key="4">
    <source>
        <dbReference type="ARBA" id="ARBA00022723"/>
    </source>
</evidence>